<dbReference type="InterPro" id="IPR052020">
    <property type="entry name" value="Cyclic_di-GMP/3'3'-cGAMP_PDE"/>
</dbReference>
<dbReference type="PROSITE" id="PS50885">
    <property type="entry name" value="HAMP"/>
    <property type="match status" value="1"/>
</dbReference>
<evidence type="ECO:0000313" key="3">
    <source>
        <dbReference type="EMBL" id="MEZ2738898.1"/>
    </source>
</evidence>
<dbReference type="InterPro" id="IPR037522">
    <property type="entry name" value="HD_GYP_dom"/>
</dbReference>
<gene>
    <name evidence="3" type="ORF">ACBP88_05365</name>
</gene>
<dbReference type="InterPro" id="IPR029016">
    <property type="entry name" value="GAF-like_dom_sf"/>
</dbReference>
<accession>A0ABV4IET1</accession>
<dbReference type="SUPFAM" id="SSF109604">
    <property type="entry name" value="HD-domain/PDEase-like"/>
    <property type="match status" value="2"/>
</dbReference>
<keyword evidence="4" id="KW-1185">Reference proteome</keyword>
<organism evidence="3 4">
    <name type="scientific">Comamonas jiangduensis</name>
    <dbReference type="NCBI Taxonomy" id="1194168"/>
    <lineage>
        <taxon>Bacteria</taxon>
        <taxon>Pseudomonadati</taxon>
        <taxon>Pseudomonadota</taxon>
        <taxon>Betaproteobacteria</taxon>
        <taxon>Burkholderiales</taxon>
        <taxon>Comamonadaceae</taxon>
        <taxon>Comamonas</taxon>
    </lineage>
</organism>
<feature type="domain" description="HAMP" evidence="1">
    <location>
        <begin position="346"/>
        <end position="399"/>
    </location>
</feature>
<proteinExistence type="predicted"/>
<dbReference type="Gene3D" id="3.30.450.20">
    <property type="entry name" value="PAS domain"/>
    <property type="match status" value="2"/>
</dbReference>
<dbReference type="PANTHER" id="PTHR45228:SF5">
    <property type="entry name" value="CYCLIC DI-GMP PHOSPHODIESTERASE VC_1348-RELATED"/>
    <property type="match status" value="1"/>
</dbReference>
<dbReference type="Proteomes" id="UP001567350">
    <property type="component" value="Unassembled WGS sequence"/>
</dbReference>
<evidence type="ECO:0000259" key="1">
    <source>
        <dbReference type="PROSITE" id="PS50885"/>
    </source>
</evidence>
<dbReference type="Pfam" id="PF13487">
    <property type="entry name" value="HD_5"/>
    <property type="match status" value="1"/>
</dbReference>
<dbReference type="Gene3D" id="1.10.3210.10">
    <property type="entry name" value="Hypothetical protein af1432"/>
    <property type="match status" value="2"/>
</dbReference>
<dbReference type="PROSITE" id="PS51832">
    <property type="entry name" value="HD_GYP"/>
    <property type="match status" value="1"/>
</dbReference>
<dbReference type="SMART" id="SM00471">
    <property type="entry name" value="HDc"/>
    <property type="match status" value="1"/>
</dbReference>
<dbReference type="Gene3D" id="6.10.340.10">
    <property type="match status" value="1"/>
</dbReference>
<dbReference type="EMBL" id="JBGJLR010000004">
    <property type="protein sequence ID" value="MEZ2738898.1"/>
    <property type="molecule type" value="Genomic_DNA"/>
</dbReference>
<dbReference type="InterPro" id="IPR003607">
    <property type="entry name" value="HD/PDEase_dom"/>
</dbReference>
<dbReference type="PANTHER" id="PTHR45228">
    <property type="entry name" value="CYCLIC DI-GMP PHOSPHODIESTERASE TM_0186-RELATED"/>
    <property type="match status" value="1"/>
</dbReference>
<evidence type="ECO:0000259" key="2">
    <source>
        <dbReference type="PROSITE" id="PS51832"/>
    </source>
</evidence>
<name>A0ABV4IET1_9BURK</name>
<evidence type="ECO:0000313" key="4">
    <source>
        <dbReference type="Proteomes" id="UP001567350"/>
    </source>
</evidence>
<dbReference type="CDD" id="cd00077">
    <property type="entry name" value="HDc"/>
    <property type="match status" value="1"/>
</dbReference>
<dbReference type="SUPFAM" id="SSF55781">
    <property type="entry name" value="GAF domain-like"/>
    <property type="match status" value="1"/>
</dbReference>
<sequence length="953" mass="105262">MTLLVGGLIGGLGYHISAGMLQTAAHEQWKRIGPSVQQELHNTLEPAEMAVEFLRLHRITWATTLQERLNGLNALSQVFKGAKAVSAVYAAYPNGDFFLLRQLDERSREQLSAPTEAHMMVQSIERGTVDVGRYIFLDAAGEIIESVDRPDYASTFDPRDRAWWREATVSKTLIQTRPYLFHTTHSVGITLASAASWGGVVVGADINLATLSDRLTQQKFTPGTQLALVNSRGELLANEHIGALLDAANGTNSSLPLLESLHSAPLDHLFKGPGAKDMDQFTDPGGQSWWTASIQVPDKATQDMRMLLAVPEMELTAAARQQLQWSTVATLSIILLSMPVAWLLAQAISMPLRRLALDVQAIEQFDFEQPIQVDSFIKETHELGITLQSMQGTIRRFLDLSMAVAAEDQFDRLLPRLLKETMLTAGAASGLLYLADGDQLYPACGRLADGTALDDQALATLATIPLPSSTSPEPSSYGPLLERCLRENAVSSQPLTTADIQGLQLAPSAIAQGLAHSVVIPLLNRRREYVGAMVLFMPSPPVDTQVAFVAALSGNAAVSLEARALIEQQKKLFTAFIELIAGAIDAKSPYTASHCARVPELTKMLAQAACDQTDGAFADFALSAHDWEAVHVASWLHDCGKVTTPEFVVDKATKLETIYNRIHEVRMRFEVLKRDAQITMYEAIAAGVHPEQARAAMLQTCRELDEEFAFVAACNQGGEKLGAAEQERLRHIAQRTWTRTLDDTLGISLAEAQRQQSTPLPAQELLLADKPAHRIERSPHDQIAPDNVWGFKMQVPELLYNRGELHNLLVARGTLSDEERYKINEHIIQTIKMLTCLPFPQHLRAVPEIAGGHHEKMDGTGYPKGLRREDMSPVARMIAVADIFEALTAGDRPYKPRKPLSEVLDLMADMRRNHHIDPDIFELFLRSGVYLDYAQRFIPVEFIDSVNIEDYLQ</sequence>
<dbReference type="CDD" id="cd18773">
    <property type="entry name" value="PDC1_HK_sensor"/>
    <property type="match status" value="1"/>
</dbReference>
<feature type="domain" description="HD-GYP" evidence="2">
    <location>
        <begin position="738"/>
        <end position="940"/>
    </location>
</feature>
<reference evidence="3 4" key="1">
    <citation type="submission" date="2024-08" db="EMBL/GenBank/DDBJ databases">
        <authorList>
            <person name="Feng Z."/>
            <person name="Ronholm J."/>
        </authorList>
    </citation>
    <scope>NUCLEOTIDE SEQUENCE [LARGE SCALE GENOMIC DNA]</scope>
    <source>
        <strain evidence="3 4">4-AB0-8</strain>
    </source>
</reference>
<dbReference type="InterPro" id="IPR003660">
    <property type="entry name" value="HAMP_dom"/>
</dbReference>
<protein>
    <submittedName>
        <fullName evidence="3">HD domain-containing phosphohydrolase</fullName>
    </submittedName>
</protein>
<dbReference type="Gene3D" id="3.30.450.40">
    <property type="match status" value="1"/>
</dbReference>
<comment type="caution">
    <text evidence="3">The sequence shown here is derived from an EMBL/GenBank/DDBJ whole genome shotgun (WGS) entry which is preliminary data.</text>
</comment>
<dbReference type="RefSeq" id="WP_370891166.1">
    <property type="nucleotide sequence ID" value="NZ_JBGJLR010000004.1"/>
</dbReference>